<feature type="region of interest" description="Disordered" evidence="1">
    <location>
        <begin position="1"/>
        <end position="28"/>
    </location>
</feature>
<name>A0A914WDA3_9BILA</name>
<feature type="region of interest" description="Disordered" evidence="1">
    <location>
        <begin position="127"/>
        <end position="179"/>
    </location>
</feature>
<evidence type="ECO:0000256" key="1">
    <source>
        <dbReference type="SAM" id="MobiDB-lite"/>
    </source>
</evidence>
<protein>
    <submittedName>
        <fullName evidence="3">Uncharacterized protein</fullName>
    </submittedName>
</protein>
<reference evidence="3" key="1">
    <citation type="submission" date="2022-11" db="UniProtKB">
        <authorList>
            <consortium name="WormBaseParasite"/>
        </authorList>
    </citation>
    <scope>IDENTIFICATION</scope>
</reference>
<sequence>MSSAANPMESAARGGPPTGTAPGKRRACCGIGGRETRDEGHRCGGTRVSANMIVIRIVVIIGVRRSSKQHRGRRGLGRRRRRIWVAVCLVNKRAAQPWAGRGGASTVRPEPSVQNALGSDVCRTYAHSPARSLSPSGPQPSAAKLTDQSPRPRFLRPVSQPAPLSVVASPADRSYLTSS</sequence>
<keyword evidence="2" id="KW-1185">Reference proteome</keyword>
<proteinExistence type="predicted"/>
<organism evidence="2 3">
    <name type="scientific">Plectus sambesii</name>
    <dbReference type="NCBI Taxonomy" id="2011161"/>
    <lineage>
        <taxon>Eukaryota</taxon>
        <taxon>Metazoa</taxon>
        <taxon>Ecdysozoa</taxon>
        <taxon>Nematoda</taxon>
        <taxon>Chromadorea</taxon>
        <taxon>Plectida</taxon>
        <taxon>Plectina</taxon>
        <taxon>Plectoidea</taxon>
        <taxon>Plectidae</taxon>
        <taxon>Plectus</taxon>
    </lineage>
</organism>
<accession>A0A914WDA3</accession>
<evidence type="ECO:0000313" key="3">
    <source>
        <dbReference type="WBParaSite" id="PSAMB.scaffold369size54312.g5211.t1"/>
    </source>
</evidence>
<evidence type="ECO:0000313" key="2">
    <source>
        <dbReference type="Proteomes" id="UP000887566"/>
    </source>
</evidence>
<dbReference type="AlphaFoldDB" id="A0A914WDA3"/>
<feature type="compositionally biased region" description="Low complexity" evidence="1">
    <location>
        <begin position="11"/>
        <end position="22"/>
    </location>
</feature>
<dbReference type="WBParaSite" id="PSAMB.scaffold369size54312.g5211.t1">
    <property type="protein sequence ID" value="PSAMB.scaffold369size54312.g5211.t1"/>
    <property type="gene ID" value="PSAMB.scaffold369size54312.g5211"/>
</dbReference>
<dbReference type="Proteomes" id="UP000887566">
    <property type="component" value="Unplaced"/>
</dbReference>